<gene>
    <name evidence="2" type="primary">KEL3_1</name>
    <name evidence="2" type="ORF">K7432_001857</name>
</gene>
<reference evidence="2 3" key="1">
    <citation type="submission" date="2023-04" db="EMBL/GenBank/DDBJ databases">
        <title>Genome of Basidiobolus ranarum AG-B5.</title>
        <authorList>
            <person name="Stajich J.E."/>
            <person name="Carter-House D."/>
            <person name="Gryganskyi A."/>
        </authorList>
    </citation>
    <scope>NUCLEOTIDE SEQUENCE [LARGE SCALE GENOMIC DNA]</scope>
    <source>
        <strain evidence="2 3">AG-B5</strain>
    </source>
</reference>
<feature type="region of interest" description="Disordered" evidence="1">
    <location>
        <begin position="1"/>
        <end position="45"/>
    </location>
</feature>
<keyword evidence="3" id="KW-1185">Reference proteome</keyword>
<comment type="caution">
    <text evidence="2">The sequence shown here is derived from an EMBL/GenBank/DDBJ whole genome shotgun (WGS) entry which is preliminary data.</text>
</comment>
<accession>A0ABR2W8V8</accession>
<name>A0ABR2W8V8_9FUNG</name>
<evidence type="ECO:0000313" key="3">
    <source>
        <dbReference type="Proteomes" id="UP001479436"/>
    </source>
</evidence>
<dbReference type="Gene3D" id="2.120.10.80">
    <property type="entry name" value="Kelch-type beta propeller"/>
    <property type="match status" value="1"/>
</dbReference>
<dbReference type="InterPro" id="IPR011043">
    <property type="entry name" value="Gal_Oxase/kelch_b-propeller"/>
</dbReference>
<dbReference type="EMBL" id="JASJQH010006921">
    <property type="protein sequence ID" value="KAK9727418.1"/>
    <property type="molecule type" value="Genomic_DNA"/>
</dbReference>
<sequence>MAKDKKKKNNNKALKEEKKAKAAVKQAKKEKKGKSKNQEEDSDEDIEAILANFQREQLEKFKVAEEIVGEAPSFRGNATLTPNPLPNANELIFFGGEYYDGARCTFYNELFRYNVEKNEWKKITSPNSPGPRSSHQMVATPNGTMFLYGGEFASANETKFFHYRVST</sequence>
<feature type="compositionally biased region" description="Basic residues" evidence="1">
    <location>
        <begin position="26"/>
        <end position="35"/>
    </location>
</feature>
<dbReference type="PANTHER" id="PTHR46063">
    <property type="entry name" value="KELCH DOMAIN-CONTAINING PROTEIN"/>
    <property type="match status" value="1"/>
</dbReference>
<dbReference type="InterPro" id="IPR015915">
    <property type="entry name" value="Kelch-typ_b-propeller"/>
</dbReference>
<dbReference type="InterPro" id="IPR052588">
    <property type="entry name" value="Kelch_domain_protein"/>
</dbReference>
<protein>
    <submittedName>
        <fullName evidence="2">Kelch repeat-containing protein 3</fullName>
    </submittedName>
</protein>
<organism evidence="2 3">
    <name type="scientific">Basidiobolus ranarum</name>
    <dbReference type="NCBI Taxonomy" id="34480"/>
    <lineage>
        <taxon>Eukaryota</taxon>
        <taxon>Fungi</taxon>
        <taxon>Fungi incertae sedis</taxon>
        <taxon>Zoopagomycota</taxon>
        <taxon>Entomophthoromycotina</taxon>
        <taxon>Basidiobolomycetes</taxon>
        <taxon>Basidiobolales</taxon>
        <taxon>Basidiobolaceae</taxon>
        <taxon>Basidiobolus</taxon>
    </lineage>
</organism>
<proteinExistence type="predicted"/>
<feature type="compositionally biased region" description="Basic residues" evidence="1">
    <location>
        <begin position="1"/>
        <end position="10"/>
    </location>
</feature>
<dbReference type="SUPFAM" id="SSF50965">
    <property type="entry name" value="Galactose oxidase, central domain"/>
    <property type="match status" value="1"/>
</dbReference>
<dbReference type="PANTHER" id="PTHR46063:SF1">
    <property type="entry name" value="KELCH DOMAIN-CONTAINING PROTEIN 4"/>
    <property type="match status" value="1"/>
</dbReference>
<evidence type="ECO:0000256" key="1">
    <source>
        <dbReference type="SAM" id="MobiDB-lite"/>
    </source>
</evidence>
<evidence type="ECO:0000313" key="2">
    <source>
        <dbReference type="EMBL" id="KAK9727418.1"/>
    </source>
</evidence>
<dbReference type="Proteomes" id="UP001479436">
    <property type="component" value="Unassembled WGS sequence"/>
</dbReference>